<accession>A0A0A9G2I5</accession>
<reference evidence="1" key="2">
    <citation type="journal article" date="2015" name="Data Brief">
        <title>Shoot transcriptome of the giant reed, Arundo donax.</title>
        <authorList>
            <person name="Barrero R.A."/>
            <person name="Guerrero F.D."/>
            <person name="Moolhuijzen P."/>
            <person name="Goolsby J.A."/>
            <person name="Tidwell J."/>
            <person name="Bellgard S.E."/>
            <person name="Bellgard M.I."/>
        </authorList>
    </citation>
    <scope>NUCLEOTIDE SEQUENCE</scope>
    <source>
        <tissue evidence="1">Shoot tissue taken approximately 20 cm above the soil surface</tissue>
    </source>
</reference>
<proteinExistence type="predicted"/>
<evidence type="ECO:0000313" key="1">
    <source>
        <dbReference type="EMBL" id="JAE17664.1"/>
    </source>
</evidence>
<dbReference type="EMBL" id="GBRH01180232">
    <property type="protein sequence ID" value="JAE17664.1"/>
    <property type="molecule type" value="Transcribed_RNA"/>
</dbReference>
<reference evidence="1" key="1">
    <citation type="submission" date="2014-09" db="EMBL/GenBank/DDBJ databases">
        <authorList>
            <person name="Magalhaes I.L.F."/>
            <person name="Oliveira U."/>
            <person name="Santos F.R."/>
            <person name="Vidigal T.H.D.A."/>
            <person name="Brescovit A.D."/>
            <person name="Santos A.J."/>
        </authorList>
    </citation>
    <scope>NUCLEOTIDE SEQUENCE</scope>
    <source>
        <tissue evidence="1">Shoot tissue taken approximately 20 cm above the soil surface</tissue>
    </source>
</reference>
<sequence>MMASFVASTSLTLLLFLMFSYMKDVRQIALVDV</sequence>
<organism evidence="1">
    <name type="scientific">Arundo donax</name>
    <name type="common">Giant reed</name>
    <name type="synonym">Donax arundinaceus</name>
    <dbReference type="NCBI Taxonomy" id="35708"/>
    <lineage>
        <taxon>Eukaryota</taxon>
        <taxon>Viridiplantae</taxon>
        <taxon>Streptophyta</taxon>
        <taxon>Embryophyta</taxon>
        <taxon>Tracheophyta</taxon>
        <taxon>Spermatophyta</taxon>
        <taxon>Magnoliopsida</taxon>
        <taxon>Liliopsida</taxon>
        <taxon>Poales</taxon>
        <taxon>Poaceae</taxon>
        <taxon>PACMAD clade</taxon>
        <taxon>Arundinoideae</taxon>
        <taxon>Arundineae</taxon>
        <taxon>Arundo</taxon>
    </lineage>
</organism>
<dbReference type="AlphaFoldDB" id="A0A0A9G2I5"/>
<name>A0A0A9G2I5_ARUDO</name>
<protein>
    <submittedName>
        <fullName evidence="1">Uncharacterized protein</fullName>
    </submittedName>
</protein>